<organism evidence="2 3">
    <name type="scientific">Pontibacter aquaedesilientis</name>
    <dbReference type="NCBI Taxonomy" id="2766980"/>
    <lineage>
        <taxon>Bacteria</taxon>
        <taxon>Pseudomonadati</taxon>
        <taxon>Bacteroidota</taxon>
        <taxon>Cytophagia</taxon>
        <taxon>Cytophagales</taxon>
        <taxon>Hymenobacteraceae</taxon>
        <taxon>Pontibacter</taxon>
    </lineage>
</organism>
<gene>
    <name evidence="2" type="ORF">H9Q13_10565</name>
</gene>
<protein>
    <submittedName>
        <fullName evidence="2">PHP domain-containing protein</fullName>
    </submittedName>
</protein>
<keyword evidence="3" id="KW-1185">Reference proteome</keyword>
<dbReference type="SUPFAM" id="SSF89550">
    <property type="entry name" value="PHP domain-like"/>
    <property type="match status" value="1"/>
</dbReference>
<sequence length="262" mass="29691">MTISEKERVVCNFHVHTNYSFDGYNSFRKLYKFSRKANLDVIAITDHDTIDGALDFSTWLRKNGKEDLQVIIGEEVTCSDGTHIIGLNIVQHIPGDTPLTVVEAIKKQGGFVYFPHPTRHDGILSSAYKDACLPLGDFYEAFNGKAPHDFNLQAMDFFAQFPDILPLAGSDAHYNCDLLKCTCVLPYSSKNLLSEYKSHKKICINGYPKKNSAGYFPTYYKFKSILNPPGFIKSLGKAVFPAYKNFKERNLVFKLEKVYDNL</sequence>
<dbReference type="InterPro" id="IPR004013">
    <property type="entry name" value="PHP_dom"/>
</dbReference>
<dbReference type="Gene3D" id="3.20.20.140">
    <property type="entry name" value="Metal-dependent hydrolases"/>
    <property type="match status" value="1"/>
</dbReference>
<feature type="domain" description="Polymerase/histidinol phosphatase N-terminal" evidence="1">
    <location>
        <begin position="11"/>
        <end position="80"/>
    </location>
</feature>
<dbReference type="InterPro" id="IPR016195">
    <property type="entry name" value="Pol/histidinol_Pase-like"/>
</dbReference>
<dbReference type="RefSeq" id="WP_191183767.1">
    <property type="nucleotide sequence ID" value="NZ_JACXAJ010000004.1"/>
</dbReference>
<dbReference type="EMBL" id="JACXAJ010000004">
    <property type="protein sequence ID" value="MBD1397610.1"/>
    <property type="molecule type" value="Genomic_DNA"/>
</dbReference>
<dbReference type="Proteomes" id="UP000625551">
    <property type="component" value="Unassembled WGS sequence"/>
</dbReference>
<accession>A0ABR7XH62</accession>
<dbReference type="PANTHER" id="PTHR42924">
    <property type="entry name" value="EXONUCLEASE"/>
    <property type="match status" value="1"/>
</dbReference>
<dbReference type="PANTHER" id="PTHR42924:SF3">
    <property type="entry name" value="POLYMERASE_HISTIDINOL PHOSPHATASE N-TERMINAL DOMAIN-CONTAINING PROTEIN"/>
    <property type="match status" value="1"/>
</dbReference>
<dbReference type="SMART" id="SM00481">
    <property type="entry name" value="POLIIIAc"/>
    <property type="match status" value="1"/>
</dbReference>
<reference evidence="2 3" key="1">
    <citation type="submission" date="2020-09" db="EMBL/GenBank/DDBJ databases">
        <title>Genome sequencing and assembly of Pontibacter sp.</title>
        <authorList>
            <person name="Chhetri G."/>
        </authorList>
    </citation>
    <scope>NUCLEOTIDE SEQUENCE [LARGE SCALE GENOMIC DNA]</scope>
    <source>
        <strain evidence="2 3">JH31</strain>
    </source>
</reference>
<evidence type="ECO:0000313" key="2">
    <source>
        <dbReference type="EMBL" id="MBD1397610.1"/>
    </source>
</evidence>
<proteinExistence type="predicted"/>
<evidence type="ECO:0000259" key="1">
    <source>
        <dbReference type="SMART" id="SM00481"/>
    </source>
</evidence>
<dbReference type="Pfam" id="PF02811">
    <property type="entry name" value="PHP"/>
    <property type="match status" value="1"/>
</dbReference>
<evidence type="ECO:0000313" key="3">
    <source>
        <dbReference type="Proteomes" id="UP000625551"/>
    </source>
</evidence>
<name>A0ABR7XH62_9BACT</name>
<dbReference type="InterPro" id="IPR052018">
    <property type="entry name" value="PHP_domain"/>
</dbReference>
<dbReference type="InterPro" id="IPR003141">
    <property type="entry name" value="Pol/His_phosphatase_N"/>
</dbReference>
<dbReference type="CDD" id="cd07432">
    <property type="entry name" value="PHP_HisPPase"/>
    <property type="match status" value="1"/>
</dbReference>
<comment type="caution">
    <text evidence="2">The sequence shown here is derived from an EMBL/GenBank/DDBJ whole genome shotgun (WGS) entry which is preliminary data.</text>
</comment>